<comment type="caution">
    <text evidence="2">The sequence shown here is derived from an EMBL/GenBank/DDBJ whole genome shotgun (WGS) entry which is preliminary data.</text>
</comment>
<dbReference type="AlphaFoldDB" id="A0A1G1VRT2"/>
<evidence type="ECO:0000256" key="1">
    <source>
        <dbReference type="SAM" id="Phobius"/>
    </source>
</evidence>
<accession>A0A1G1VRT2</accession>
<organism evidence="2 3">
    <name type="scientific">Candidatus Chisholmbacteria bacterium RIFCSPHIGHO2_01_FULL_52_32</name>
    <dbReference type="NCBI Taxonomy" id="1797591"/>
    <lineage>
        <taxon>Bacteria</taxon>
        <taxon>Candidatus Chisholmiibacteriota</taxon>
    </lineage>
</organism>
<feature type="transmembrane region" description="Helical" evidence="1">
    <location>
        <begin position="12"/>
        <end position="31"/>
    </location>
</feature>
<evidence type="ECO:0000313" key="3">
    <source>
        <dbReference type="Proteomes" id="UP000179233"/>
    </source>
</evidence>
<name>A0A1G1VRT2_9BACT</name>
<gene>
    <name evidence="2" type="ORF">A2786_01095</name>
</gene>
<dbReference type="Proteomes" id="UP000179233">
    <property type="component" value="Unassembled WGS sequence"/>
</dbReference>
<keyword evidence="1" id="KW-0812">Transmembrane</keyword>
<dbReference type="EMBL" id="MHCJ01000003">
    <property type="protein sequence ID" value="OGY18102.1"/>
    <property type="molecule type" value="Genomic_DNA"/>
</dbReference>
<keyword evidence="1" id="KW-0472">Membrane</keyword>
<proteinExistence type="predicted"/>
<sequence length="78" mass="8892">MAKTILLSHHKLAILLIILMLATIPLLIWALTQQTNILGRAYFPKNCEAPIIPRGKICSTEWTIDRDENGCRIFTCRN</sequence>
<protein>
    <submittedName>
        <fullName evidence="2">Uncharacterized protein</fullName>
    </submittedName>
</protein>
<keyword evidence="1" id="KW-1133">Transmembrane helix</keyword>
<evidence type="ECO:0000313" key="2">
    <source>
        <dbReference type="EMBL" id="OGY18102.1"/>
    </source>
</evidence>
<reference evidence="2 3" key="1">
    <citation type="journal article" date="2016" name="Nat. Commun.">
        <title>Thousands of microbial genomes shed light on interconnected biogeochemical processes in an aquifer system.</title>
        <authorList>
            <person name="Anantharaman K."/>
            <person name="Brown C.T."/>
            <person name="Hug L.A."/>
            <person name="Sharon I."/>
            <person name="Castelle C.J."/>
            <person name="Probst A.J."/>
            <person name="Thomas B.C."/>
            <person name="Singh A."/>
            <person name="Wilkins M.J."/>
            <person name="Karaoz U."/>
            <person name="Brodie E.L."/>
            <person name="Williams K.H."/>
            <person name="Hubbard S.S."/>
            <person name="Banfield J.F."/>
        </authorList>
    </citation>
    <scope>NUCLEOTIDE SEQUENCE [LARGE SCALE GENOMIC DNA]</scope>
</reference>